<protein>
    <submittedName>
        <fullName evidence="1">Uncharacterized protein</fullName>
    </submittedName>
</protein>
<evidence type="ECO:0000313" key="1">
    <source>
        <dbReference type="EMBL" id="JAD66093.1"/>
    </source>
</evidence>
<reference evidence="1" key="1">
    <citation type="submission" date="2014-09" db="EMBL/GenBank/DDBJ databases">
        <authorList>
            <person name="Magalhaes I.L.F."/>
            <person name="Oliveira U."/>
            <person name="Santos F.R."/>
            <person name="Vidigal T.H.D.A."/>
            <person name="Brescovit A.D."/>
            <person name="Santos A.J."/>
        </authorList>
    </citation>
    <scope>NUCLEOTIDE SEQUENCE</scope>
    <source>
        <tissue evidence="1">Shoot tissue taken approximately 20 cm above the soil surface</tissue>
    </source>
</reference>
<sequence>MSYPKLEWPWIKTKCPQCFNGRNPNQFALFAGSWAWPGTTDAL</sequence>
<proteinExistence type="predicted"/>
<dbReference type="AlphaFoldDB" id="A0A0A9BVA1"/>
<organism evidence="1">
    <name type="scientific">Arundo donax</name>
    <name type="common">Giant reed</name>
    <name type="synonym">Donax arundinaceus</name>
    <dbReference type="NCBI Taxonomy" id="35708"/>
    <lineage>
        <taxon>Eukaryota</taxon>
        <taxon>Viridiplantae</taxon>
        <taxon>Streptophyta</taxon>
        <taxon>Embryophyta</taxon>
        <taxon>Tracheophyta</taxon>
        <taxon>Spermatophyta</taxon>
        <taxon>Magnoliopsida</taxon>
        <taxon>Liliopsida</taxon>
        <taxon>Poales</taxon>
        <taxon>Poaceae</taxon>
        <taxon>PACMAD clade</taxon>
        <taxon>Arundinoideae</taxon>
        <taxon>Arundineae</taxon>
        <taxon>Arundo</taxon>
    </lineage>
</organism>
<name>A0A0A9BVA1_ARUDO</name>
<reference evidence="1" key="2">
    <citation type="journal article" date="2015" name="Data Brief">
        <title>Shoot transcriptome of the giant reed, Arundo donax.</title>
        <authorList>
            <person name="Barrero R.A."/>
            <person name="Guerrero F.D."/>
            <person name="Moolhuijzen P."/>
            <person name="Goolsby J.A."/>
            <person name="Tidwell J."/>
            <person name="Bellgard S.E."/>
            <person name="Bellgard M.I."/>
        </authorList>
    </citation>
    <scope>NUCLEOTIDE SEQUENCE</scope>
    <source>
        <tissue evidence="1">Shoot tissue taken approximately 20 cm above the soil surface</tissue>
    </source>
</reference>
<accession>A0A0A9BVA1</accession>
<dbReference type="EMBL" id="GBRH01231802">
    <property type="protein sequence ID" value="JAD66093.1"/>
    <property type="molecule type" value="Transcribed_RNA"/>
</dbReference>